<keyword evidence="4" id="KW-1185">Reference proteome</keyword>
<dbReference type="RefSeq" id="WP_354555359.1">
    <property type="nucleotide sequence ID" value="NZ_JBEPMB010000001.1"/>
</dbReference>
<reference evidence="3 4" key="1">
    <citation type="submission" date="2024-06" db="EMBL/GenBank/DDBJ databases">
        <title>Genomic Encyclopedia of Type Strains, Phase IV (KMG-IV): sequencing the most valuable type-strain genomes for metagenomic binning, comparative biology and taxonomic classification.</title>
        <authorList>
            <person name="Goeker M."/>
        </authorList>
    </citation>
    <scope>NUCLEOTIDE SEQUENCE [LARGE SCALE GENOMIC DNA]</scope>
    <source>
        <strain evidence="3 4">DSM 29780</strain>
    </source>
</reference>
<protein>
    <recommendedName>
        <fullName evidence="5">EF-hand domain-containing protein</fullName>
    </recommendedName>
</protein>
<evidence type="ECO:0000313" key="4">
    <source>
        <dbReference type="Proteomes" id="UP001549047"/>
    </source>
</evidence>
<accession>A0ABV2IWG4</accession>
<evidence type="ECO:0000256" key="2">
    <source>
        <dbReference type="SAM" id="Phobius"/>
    </source>
</evidence>
<keyword evidence="2" id="KW-0472">Membrane</keyword>
<dbReference type="EMBL" id="JBEPMB010000001">
    <property type="protein sequence ID" value="MET3612823.1"/>
    <property type="molecule type" value="Genomic_DNA"/>
</dbReference>
<dbReference type="Proteomes" id="UP001549047">
    <property type="component" value="Unassembled WGS sequence"/>
</dbReference>
<proteinExistence type="predicted"/>
<comment type="caution">
    <text evidence="3">The sequence shown here is derived from an EMBL/GenBank/DDBJ whole genome shotgun (WGS) entry which is preliminary data.</text>
</comment>
<feature type="transmembrane region" description="Helical" evidence="2">
    <location>
        <begin position="166"/>
        <end position="185"/>
    </location>
</feature>
<keyword evidence="2" id="KW-0812">Transmembrane</keyword>
<evidence type="ECO:0000313" key="3">
    <source>
        <dbReference type="EMBL" id="MET3612823.1"/>
    </source>
</evidence>
<feature type="transmembrane region" description="Helical" evidence="2">
    <location>
        <begin position="212"/>
        <end position="232"/>
    </location>
</feature>
<feature type="region of interest" description="Disordered" evidence="1">
    <location>
        <begin position="50"/>
        <end position="70"/>
    </location>
</feature>
<evidence type="ECO:0008006" key="5">
    <source>
        <dbReference type="Google" id="ProtNLM"/>
    </source>
</evidence>
<feature type="transmembrane region" description="Helical" evidence="2">
    <location>
        <begin position="252"/>
        <end position="270"/>
    </location>
</feature>
<feature type="transmembrane region" description="Helical" evidence="2">
    <location>
        <begin position="344"/>
        <end position="365"/>
    </location>
</feature>
<feature type="transmembrane region" description="Helical" evidence="2">
    <location>
        <begin position="6"/>
        <end position="26"/>
    </location>
</feature>
<gene>
    <name evidence="3" type="ORF">ABID16_001128</name>
</gene>
<sequence>MGKWDYAVIVAAGCLGLLPSLVALMARYELRIRRLKSLLEVYRQFGRPRRRETDLKIGQPGAQQDANRPPAPEIDVANAAVAAADQGARPAADQAALTREEEERNNLEFSSRPRLSLNPLVELVKTKYTADLPAIEDEEALKDATKELPLHIKNARKVSAVSNRNLLAGALVFGVSSSVAFYAFLNALLSNFTTIFPTCFVGICNAGHSNSVLVIGSIVFVGGYIAAMRLIIQAVTSFDLTGYTFVRQGAEVLFSVLLGMIIFTAFPYPMQTFGKIMLADDTVQTLAVAEKEKRDAAVANYRQKCPPQQESGSGTAKLPTPASAAECQRLFADLDATENKKIPWYWFVLAVVFGLVPTSSSRYLLNKVQDFFNWAKTTDERFAKITRVTPVDILDGIDFETRYRLEECGLRDVQNLACANPVMLAVESPFNLNELIDWIGQAQLCHLVGSERYIFLREYNVRTIFDLERAIDSRNAPDSFDVVYGSILLSPTDAMKSAAETTKIKFLIGDSTGAKHVSLEEFTTWAYGKISQGGGAPVPANAQPGNAAAPPPRAPMSEAVEHMMRWISDDLHVRRLRRLWIDIEFALGPDSAFLSDSRRREEP</sequence>
<name>A0ABV2IWG4_9HYPH</name>
<evidence type="ECO:0000256" key="1">
    <source>
        <dbReference type="SAM" id="MobiDB-lite"/>
    </source>
</evidence>
<organism evidence="3 4">
    <name type="scientific">Rhizobium aquaticum</name>
    <dbReference type="NCBI Taxonomy" id="1549636"/>
    <lineage>
        <taxon>Bacteria</taxon>
        <taxon>Pseudomonadati</taxon>
        <taxon>Pseudomonadota</taxon>
        <taxon>Alphaproteobacteria</taxon>
        <taxon>Hyphomicrobiales</taxon>
        <taxon>Rhizobiaceae</taxon>
        <taxon>Rhizobium/Agrobacterium group</taxon>
        <taxon>Rhizobium</taxon>
    </lineage>
</organism>
<keyword evidence="2" id="KW-1133">Transmembrane helix</keyword>